<dbReference type="EMBL" id="CP076676">
    <property type="protein sequence ID" value="UYO40624.1"/>
    <property type="molecule type" value="Genomic_DNA"/>
</dbReference>
<protein>
    <submittedName>
        <fullName evidence="1">Uncharacterized protein</fullName>
    </submittedName>
</protein>
<evidence type="ECO:0000313" key="1">
    <source>
        <dbReference type="EMBL" id="UYO40624.1"/>
    </source>
</evidence>
<dbReference type="Proteomes" id="UP001163166">
    <property type="component" value="Chromosome"/>
</dbReference>
<dbReference type="AlphaFoldDB" id="A0AAX3E1M1"/>
<sequence length="49" mass="5463">MLEMVFMLQLARSPLQAMAKRLVCRSLSIATYGKRQCRSCTGATQPDAE</sequence>
<evidence type="ECO:0000313" key="2">
    <source>
        <dbReference type="Proteomes" id="UP001163166"/>
    </source>
</evidence>
<reference evidence="1" key="1">
    <citation type="journal article" date="2022" name="Biol. Control">
        <title>In silico genomic analysis of Rhodopseudomonas palustris strains revealed potential biocontrol agents and crop yield enhancers.</title>
        <authorList>
            <person name="Surachat K."/>
            <person name="Kantachote D."/>
            <person name="Deachamag P."/>
            <person name="Wonglapsuwan M."/>
        </authorList>
    </citation>
    <scope>NUCLEOTIDE SEQUENCE</scope>
    <source>
        <strain evidence="1">TLS06</strain>
    </source>
</reference>
<name>A0AAX3E1M1_RHOPL</name>
<dbReference type="RefSeq" id="WP_264075598.1">
    <property type="nucleotide sequence ID" value="NZ_CP076676.1"/>
</dbReference>
<accession>A0AAX3E1M1</accession>
<gene>
    <name evidence="1" type="ORF">KQX62_04770</name>
</gene>
<organism evidence="1 2">
    <name type="scientific">Rhodopseudomonas palustris</name>
    <dbReference type="NCBI Taxonomy" id="1076"/>
    <lineage>
        <taxon>Bacteria</taxon>
        <taxon>Pseudomonadati</taxon>
        <taxon>Pseudomonadota</taxon>
        <taxon>Alphaproteobacteria</taxon>
        <taxon>Hyphomicrobiales</taxon>
        <taxon>Nitrobacteraceae</taxon>
        <taxon>Rhodopseudomonas</taxon>
    </lineage>
</organism>
<proteinExistence type="predicted"/>